<sequence length="132" mass="13550">MGVKPSFKGMKNPHGWQALRGIEASTLVGLTEKLPSTGSGNSGNLGPTSSSPMRVTELDGESSCDDGSRSVLSGAKGLSSTLLSVIPESFDELGCSFSTLVSLRAPVRVLSGGWGASEEGISSSLSVHPREL</sequence>
<evidence type="ECO:0000313" key="3">
    <source>
        <dbReference type="Proteomes" id="UP000327013"/>
    </source>
</evidence>
<feature type="compositionally biased region" description="Polar residues" evidence="1">
    <location>
        <begin position="34"/>
        <end position="53"/>
    </location>
</feature>
<proteinExistence type="predicted"/>
<accession>A0A5N6QQ45</accession>
<feature type="region of interest" description="Disordered" evidence="1">
    <location>
        <begin position="30"/>
        <end position="70"/>
    </location>
</feature>
<protein>
    <submittedName>
        <fullName evidence="2">Uncharacterized protein</fullName>
    </submittedName>
</protein>
<gene>
    <name evidence="2" type="ORF">FH972_005724</name>
</gene>
<feature type="region of interest" description="Disordered" evidence="1">
    <location>
        <begin position="113"/>
        <end position="132"/>
    </location>
</feature>
<evidence type="ECO:0000313" key="2">
    <source>
        <dbReference type="EMBL" id="KAE8009277.1"/>
    </source>
</evidence>
<dbReference type="AlphaFoldDB" id="A0A5N6QQ45"/>
<dbReference type="EMBL" id="CM017322">
    <property type="protein sequence ID" value="KAE8009277.1"/>
    <property type="molecule type" value="Genomic_DNA"/>
</dbReference>
<organism evidence="2 3">
    <name type="scientific">Carpinus fangiana</name>
    <dbReference type="NCBI Taxonomy" id="176857"/>
    <lineage>
        <taxon>Eukaryota</taxon>
        <taxon>Viridiplantae</taxon>
        <taxon>Streptophyta</taxon>
        <taxon>Embryophyta</taxon>
        <taxon>Tracheophyta</taxon>
        <taxon>Spermatophyta</taxon>
        <taxon>Magnoliopsida</taxon>
        <taxon>eudicotyledons</taxon>
        <taxon>Gunneridae</taxon>
        <taxon>Pentapetalae</taxon>
        <taxon>rosids</taxon>
        <taxon>fabids</taxon>
        <taxon>Fagales</taxon>
        <taxon>Betulaceae</taxon>
        <taxon>Carpinus</taxon>
    </lineage>
</organism>
<reference evidence="2 3" key="1">
    <citation type="submission" date="2019-06" db="EMBL/GenBank/DDBJ databases">
        <title>A chromosomal-level reference genome of Carpinus fangiana (Coryloideae, Betulaceae).</title>
        <authorList>
            <person name="Yang X."/>
            <person name="Wang Z."/>
            <person name="Zhang L."/>
            <person name="Hao G."/>
            <person name="Liu J."/>
            <person name="Yang Y."/>
        </authorList>
    </citation>
    <scope>NUCLEOTIDE SEQUENCE [LARGE SCALE GENOMIC DNA]</scope>
    <source>
        <strain evidence="2">Cfa_2016G</strain>
        <tissue evidence="2">Leaf</tissue>
    </source>
</reference>
<evidence type="ECO:0000256" key="1">
    <source>
        <dbReference type="SAM" id="MobiDB-lite"/>
    </source>
</evidence>
<dbReference type="Proteomes" id="UP000327013">
    <property type="component" value="Chromosome 2"/>
</dbReference>
<keyword evidence="3" id="KW-1185">Reference proteome</keyword>
<name>A0A5N6QQ45_9ROSI</name>